<keyword evidence="1" id="KW-1133">Transmembrane helix</keyword>
<feature type="transmembrane region" description="Helical" evidence="1">
    <location>
        <begin position="139"/>
        <end position="161"/>
    </location>
</feature>
<feature type="transmembrane region" description="Helical" evidence="1">
    <location>
        <begin position="197"/>
        <end position="214"/>
    </location>
</feature>
<name>A0A6M0RYN3_9CYAN</name>
<dbReference type="AlphaFoldDB" id="A0A6M0RYN3"/>
<keyword evidence="3" id="KW-1185">Reference proteome</keyword>
<keyword evidence="1" id="KW-0472">Membrane</keyword>
<evidence type="ECO:0000256" key="1">
    <source>
        <dbReference type="SAM" id="Phobius"/>
    </source>
</evidence>
<reference evidence="2 3" key="1">
    <citation type="journal article" date="2020" name="Microb. Ecol.">
        <title>Ecogenomics of the Marine Benthic Filamentous Cyanobacterium Adonisia.</title>
        <authorList>
            <person name="Walter J.M."/>
            <person name="Coutinho F.H."/>
            <person name="Leomil L."/>
            <person name="Hargreaves P.I."/>
            <person name="Campeao M.E."/>
            <person name="Vieira V.V."/>
            <person name="Silva B.S."/>
            <person name="Fistarol G.O."/>
            <person name="Salomon P.S."/>
            <person name="Sawabe T."/>
            <person name="Mino S."/>
            <person name="Hosokawa M."/>
            <person name="Miyashita H."/>
            <person name="Maruyama F."/>
            <person name="van Verk M.C."/>
            <person name="Dutilh B.E."/>
            <person name="Thompson C.C."/>
            <person name="Thompson F.L."/>
        </authorList>
    </citation>
    <scope>NUCLEOTIDE SEQUENCE [LARGE SCALE GENOMIC DNA]</scope>
    <source>
        <strain evidence="2 3">CCMR0081</strain>
    </source>
</reference>
<proteinExistence type="predicted"/>
<gene>
    <name evidence="2" type="ORF">DXZ20_35270</name>
</gene>
<keyword evidence="1" id="KW-0812">Transmembrane</keyword>
<evidence type="ECO:0000313" key="2">
    <source>
        <dbReference type="EMBL" id="NEZ60811.1"/>
    </source>
</evidence>
<evidence type="ECO:0000313" key="3">
    <source>
        <dbReference type="Proteomes" id="UP000481033"/>
    </source>
</evidence>
<feature type="transmembrane region" description="Helical" evidence="1">
    <location>
        <begin position="173"/>
        <end position="191"/>
    </location>
</feature>
<comment type="caution">
    <text evidence="2">The sequence shown here is derived from an EMBL/GenBank/DDBJ whole genome shotgun (WGS) entry which is preliminary data.</text>
</comment>
<dbReference type="Proteomes" id="UP000481033">
    <property type="component" value="Unassembled WGS sequence"/>
</dbReference>
<feature type="transmembrane region" description="Helical" evidence="1">
    <location>
        <begin position="75"/>
        <end position="94"/>
    </location>
</feature>
<dbReference type="EMBL" id="QXHD01000004">
    <property type="protein sequence ID" value="NEZ60811.1"/>
    <property type="molecule type" value="Genomic_DNA"/>
</dbReference>
<feature type="transmembrane region" description="Helical" evidence="1">
    <location>
        <begin position="114"/>
        <end position="133"/>
    </location>
</feature>
<feature type="transmembrane region" description="Helical" evidence="1">
    <location>
        <begin position="6"/>
        <end position="24"/>
    </location>
</feature>
<organism evidence="2 3">
    <name type="scientific">Adonisia turfae CCMR0081</name>
    <dbReference type="NCBI Taxonomy" id="2292702"/>
    <lineage>
        <taxon>Bacteria</taxon>
        <taxon>Bacillati</taxon>
        <taxon>Cyanobacteriota</taxon>
        <taxon>Adonisia</taxon>
        <taxon>Adonisia turfae</taxon>
    </lineage>
</organism>
<protein>
    <submittedName>
        <fullName evidence="2">Uncharacterized protein</fullName>
    </submittedName>
</protein>
<dbReference type="RefSeq" id="WP_163661363.1">
    <property type="nucleotide sequence ID" value="NZ_QXHD01000004.1"/>
</dbReference>
<sequence length="243" mass="27152">MTGPGFALAVGLAFIHAFVSKLNIFSFIPEFRWMSFAGGVSIGYVFLEVFPELSHAQETITHSNIPWVAYVENHVYILALLGLLVFYGLDILALKSRLHNKTKNNQDSTQNPVFWIHIAAFAILNMVVGYLLQELANHTLLQCLLFFAAIALHFYIIDHGLREHHQAPYDKYGRWLLTAAIMVGAIAGRSLHLSEAGILAVWSFLAGSIILNILKRELPDEKQSCFFSFATGTALYTTLLLLV</sequence>
<accession>A0A6M0RYN3</accession>
<feature type="transmembrane region" description="Helical" evidence="1">
    <location>
        <begin position="226"/>
        <end position="242"/>
    </location>
</feature>